<proteinExistence type="predicted"/>
<dbReference type="AlphaFoldDB" id="A0A2N5UMS1"/>
<dbReference type="EMBL" id="PGCJ01000199">
    <property type="protein sequence ID" value="PLW39052.1"/>
    <property type="molecule type" value="Genomic_DNA"/>
</dbReference>
<name>A0A2N5UMS1_9BASI</name>
<keyword evidence="2" id="KW-1185">Reference proteome</keyword>
<comment type="caution">
    <text evidence="1">The sequence shown here is derived from an EMBL/GenBank/DDBJ whole genome shotgun (WGS) entry which is preliminary data.</text>
</comment>
<evidence type="ECO:0000313" key="2">
    <source>
        <dbReference type="Proteomes" id="UP000235388"/>
    </source>
</evidence>
<reference evidence="1 2" key="1">
    <citation type="submission" date="2017-11" db="EMBL/GenBank/DDBJ databases">
        <title>De novo assembly and phasing of dikaryotic genomes from two isolates of Puccinia coronata f. sp. avenae, the causal agent of oat crown rust.</title>
        <authorList>
            <person name="Miller M.E."/>
            <person name="Zhang Y."/>
            <person name="Omidvar V."/>
            <person name="Sperschneider J."/>
            <person name="Schwessinger B."/>
            <person name="Raley C."/>
            <person name="Palmer J.M."/>
            <person name="Garnica D."/>
            <person name="Upadhyaya N."/>
            <person name="Rathjen J."/>
            <person name="Taylor J.M."/>
            <person name="Park R.F."/>
            <person name="Dodds P.N."/>
            <person name="Hirsch C.D."/>
            <person name="Kianian S.F."/>
            <person name="Figueroa M."/>
        </authorList>
    </citation>
    <scope>NUCLEOTIDE SEQUENCE [LARGE SCALE GENOMIC DNA]</scope>
    <source>
        <strain evidence="1">12NC29</strain>
    </source>
</reference>
<accession>A0A2N5UMS1</accession>
<organism evidence="1 2">
    <name type="scientific">Puccinia coronata f. sp. avenae</name>
    <dbReference type="NCBI Taxonomy" id="200324"/>
    <lineage>
        <taxon>Eukaryota</taxon>
        <taxon>Fungi</taxon>
        <taxon>Dikarya</taxon>
        <taxon>Basidiomycota</taxon>
        <taxon>Pucciniomycotina</taxon>
        <taxon>Pucciniomycetes</taxon>
        <taxon>Pucciniales</taxon>
        <taxon>Pucciniaceae</taxon>
        <taxon>Puccinia</taxon>
    </lineage>
</organism>
<evidence type="ECO:0000313" key="1">
    <source>
        <dbReference type="EMBL" id="PLW39052.1"/>
    </source>
</evidence>
<protein>
    <submittedName>
        <fullName evidence="1">Uncharacterized protein</fullName>
    </submittedName>
</protein>
<dbReference type="Proteomes" id="UP000235388">
    <property type="component" value="Unassembled WGS sequence"/>
</dbReference>
<sequence length="52" mass="5995">MTPPTRLPDEVDDLPDDSLKQPFTSHAASFYSNTPKALQVKTSLWIHWEIIR</sequence>
<gene>
    <name evidence="1" type="ORF">PCANC_22581</name>
</gene>